<evidence type="ECO:0000256" key="6">
    <source>
        <dbReference type="ARBA" id="ARBA00023204"/>
    </source>
</evidence>
<dbReference type="EC" id="3.1.-.-" evidence="8"/>
<dbReference type="NCBIfam" id="TIGR00632">
    <property type="entry name" value="vsr"/>
    <property type="match status" value="1"/>
</dbReference>
<keyword evidence="2" id="KW-0540">Nuclease</keyword>
<evidence type="ECO:0000256" key="3">
    <source>
        <dbReference type="ARBA" id="ARBA00022759"/>
    </source>
</evidence>
<dbReference type="GO" id="GO:0004519">
    <property type="term" value="F:endonuclease activity"/>
    <property type="evidence" value="ECO:0007669"/>
    <property type="project" value="UniProtKB-KW"/>
</dbReference>
<keyword evidence="6" id="KW-0234">DNA repair</keyword>
<dbReference type="Gene3D" id="3.40.960.10">
    <property type="entry name" value="VSR Endonuclease"/>
    <property type="match status" value="1"/>
</dbReference>
<comment type="similarity">
    <text evidence="7">Belongs to the Vsr family.</text>
</comment>
<dbReference type="EMBL" id="CAADJE010000012">
    <property type="protein sequence ID" value="VFS58702.1"/>
    <property type="molecule type" value="Genomic_DNA"/>
</dbReference>
<sequence length="218" mass="24720">MKVRRAIASAFRFSDTQAYRQFGNSVVVPVFAAVAKLLAPRIEQAVAQRESEIKTVDVHDKSTRSKNMRAIGQRDTAIEKRLAALLAQGGFTFTVQDATLPGRPDFVVAEYRCVIFTHGCFWHHHRCYLFKVPATRTEFWLDKIGKNVARDSRDILRLQERGWRVLVVWECALRGRLKLSDEALSERLEEWICGGGDRAQIDTLGIGELQLTSPPHKA</sequence>
<dbReference type="GO" id="GO:0016787">
    <property type="term" value="F:hydrolase activity"/>
    <property type="evidence" value="ECO:0007669"/>
    <property type="project" value="UniProtKB-KW"/>
</dbReference>
<dbReference type="InterPro" id="IPR031303">
    <property type="entry name" value="C5_meth_CS"/>
</dbReference>
<evidence type="ECO:0000256" key="4">
    <source>
        <dbReference type="ARBA" id="ARBA00022763"/>
    </source>
</evidence>
<evidence type="ECO:0000256" key="5">
    <source>
        <dbReference type="ARBA" id="ARBA00022801"/>
    </source>
</evidence>
<dbReference type="InterPro" id="IPR011335">
    <property type="entry name" value="Restrct_endonuc-II-like"/>
</dbReference>
<protein>
    <submittedName>
        <fullName evidence="8">Very short patch repair protein</fullName>
        <ecNumber evidence="8">3.1.-.-</ecNumber>
    </submittedName>
</protein>
<keyword evidence="1" id="KW-0949">S-adenosyl-L-methionine</keyword>
<proteinExistence type="inferred from homology"/>
<dbReference type="InterPro" id="IPR004603">
    <property type="entry name" value="DNA_mismatch_endonuc_vsr"/>
</dbReference>
<dbReference type="SUPFAM" id="SSF52980">
    <property type="entry name" value="Restriction endonuclease-like"/>
    <property type="match status" value="1"/>
</dbReference>
<evidence type="ECO:0000313" key="8">
    <source>
        <dbReference type="EMBL" id="VFS58702.1"/>
    </source>
</evidence>
<evidence type="ECO:0000256" key="7">
    <source>
        <dbReference type="ARBA" id="ARBA00029466"/>
    </source>
</evidence>
<keyword evidence="4" id="KW-0227">DNA damage</keyword>
<reference evidence="8 9" key="1">
    <citation type="submission" date="2019-03" db="EMBL/GenBank/DDBJ databases">
        <authorList>
            <consortium name="Pathogen Informatics"/>
        </authorList>
    </citation>
    <scope>NUCLEOTIDE SEQUENCE [LARGE SCALE GENOMIC DNA]</scope>
    <source>
        <strain evidence="8 9">NCTC12998</strain>
    </source>
</reference>
<organism evidence="8 9">
    <name type="scientific">Raoultella planticola</name>
    <name type="common">Klebsiella planticola</name>
    <dbReference type="NCBI Taxonomy" id="575"/>
    <lineage>
        <taxon>Bacteria</taxon>
        <taxon>Pseudomonadati</taxon>
        <taxon>Pseudomonadota</taxon>
        <taxon>Gammaproteobacteria</taxon>
        <taxon>Enterobacterales</taxon>
        <taxon>Enterobacteriaceae</taxon>
        <taxon>Klebsiella/Raoultella group</taxon>
        <taxon>Raoultella</taxon>
    </lineage>
</organism>
<gene>
    <name evidence="8" type="primary">vsr</name>
    <name evidence="8" type="ORF">NCTC12998_00876</name>
</gene>
<dbReference type="Pfam" id="PF03852">
    <property type="entry name" value="Vsr"/>
    <property type="match status" value="1"/>
</dbReference>
<dbReference type="PROSITE" id="PS00095">
    <property type="entry name" value="C5_MTASE_2"/>
    <property type="match status" value="1"/>
</dbReference>
<evidence type="ECO:0000313" key="9">
    <source>
        <dbReference type="Proteomes" id="UP000345637"/>
    </source>
</evidence>
<keyword evidence="5 8" id="KW-0378">Hydrolase</keyword>
<keyword evidence="3" id="KW-0255">Endonuclease</keyword>
<dbReference type="GO" id="GO:0006298">
    <property type="term" value="P:mismatch repair"/>
    <property type="evidence" value="ECO:0007669"/>
    <property type="project" value="InterPro"/>
</dbReference>
<evidence type="ECO:0000256" key="2">
    <source>
        <dbReference type="ARBA" id="ARBA00022722"/>
    </source>
</evidence>
<dbReference type="AlphaFoldDB" id="A0A485ACT6"/>
<evidence type="ECO:0000256" key="1">
    <source>
        <dbReference type="ARBA" id="ARBA00022691"/>
    </source>
</evidence>
<dbReference type="REBASE" id="416382">
    <property type="entry name" value="V.Rpl12998DcmP"/>
</dbReference>
<name>A0A485ACT6_RAOPL</name>
<accession>A0A485ACT6</accession>
<dbReference type="CDD" id="cd00221">
    <property type="entry name" value="Vsr"/>
    <property type="match status" value="1"/>
</dbReference>
<dbReference type="Proteomes" id="UP000345637">
    <property type="component" value="Unassembled WGS sequence"/>
</dbReference>